<dbReference type="Proteomes" id="UP000566819">
    <property type="component" value="Unassembled WGS sequence"/>
</dbReference>
<organism evidence="3 4">
    <name type="scientific">Cudoniella acicularis</name>
    <dbReference type="NCBI Taxonomy" id="354080"/>
    <lineage>
        <taxon>Eukaryota</taxon>
        <taxon>Fungi</taxon>
        <taxon>Dikarya</taxon>
        <taxon>Ascomycota</taxon>
        <taxon>Pezizomycotina</taxon>
        <taxon>Leotiomycetes</taxon>
        <taxon>Helotiales</taxon>
        <taxon>Tricladiaceae</taxon>
        <taxon>Cudoniella</taxon>
    </lineage>
</organism>
<dbReference type="OrthoDB" id="3515641at2759"/>
<feature type="region of interest" description="Disordered" evidence="1">
    <location>
        <begin position="493"/>
        <end position="520"/>
    </location>
</feature>
<evidence type="ECO:0000313" key="4">
    <source>
        <dbReference type="Proteomes" id="UP000566819"/>
    </source>
</evidence>
<name>A0A8H4RFZ0_9HELO</name>
<keyword evidence="2" id="KW-0812">Transmembrane</keyword>
<comment type="caution">
    <text evidence="3">The sequence shown here is derived from an EMBL/GenBank/DDBJ whole genome shotgun (WGS) entry which is preliminary data.</text>
</comment>
<accession>A0A8H4RFZ0</accession>
<keyword evidence="2" id="KW-0472">Membrane</keyword>
<feature type="transmembrane region" description="Helical" evidence="2">
    <location>
        <begin position="401"/>
        <end position="427"/>
    </location>
</feature>
<proteinExistence type="predicted"/>
<feature type="transmembrane region" description="Helical" evidence="2">
    <location>
        <begin position="111"/>
        <end position="132"/>
    </location>
</feature>
<evidence type="ECO:0000256" key="2">
    <source>
        <dbReference type="SAM" id="Phobius"/>
    </source>
</evidence>
<evidence type="ECO:0000256" key="1">
    <source>
        <dbReference type="SAM" id="MobiDB-lite"/>
    </source>
</evidence>
<evidence type="ECO:0000313" key="3">
    <source>
        <dbReference type="EMBL" id="KAF4629375.1"/>
    </source>
</evidence>
<feature type="transmembrane region" description="Helical" evidence="2">
    <location>
        <begin position="71"/>
        <end position="91"/>
    </location>
</feature>
<protein>
    <submittedName>
        <fullName evidence="3">Uncharacterized protein</fullName>
    </submittedName>
</protein>
<keyword evidence="4" id="KW-1185">Reference proteome</keyword>
<dbReference type="AlphaFoldDB" id="A0A8H4RFZ0"/>
<gene>
    <name evidence="3" type="ORF">G7Y89_g8771</name>
</gene>
<dbReference type="EMBL" id="JAAMPI010000685">
    <property type="protein sequence ID" value="KAF4629375.1"/>
    <property type="molecule type" value="Genomic_DNA"/>
</dbReference>
<reference evidence="3 4" key="1">
    <citation type="submission" date="2020-03" db="EMBL/GenBank/DDBJ databases">
        <title>Draft Genome Sequence of Cudoniella acicularis.</title>
        <authorList>
            <person name="Buettner E."/>
            <person name="Kellner H."/>
        </authorList>
    </citation>
    <scope>NUCLEOTIDE SEQUENCE [LARGE SCALE GENOMIC DNA]</scope>
    <source>
        <strain evidence="3 4">DSM 108380</strain>
    </source>
</reference>
<feature type="compositionally biased region" description="Low complexity" evidence="1">
    <location>
        <begin position="501"/>
        <end position="511"/>
    </location>
</feature>
<keyword evidence="2" id="KW-1133">Transmembrane helix</keyword>
<sequence>MTSLLDDTSTELSHELFNSLNNTSTPREEFSAIKDPREFSAPSTLEVQHAQQIPLGREHPKSVASRSRKDAFLRSLLHVPAISMTLGTLSLNFRGVFWQAPTSYTNTVLNILQFVAKIQESLMLFSLTAIVLHRIRWEVMTRNGVPFGLLSSGLQYSSIGISIPNATEGASDGFVASVVLDWVSPGTNTSTGLHKPLVQVECATTYPTNSSSAIITFPSQYHYPQSTAQEAWMMPLAKIIAETNFSLSNDIAIFQWVDLGLPHEIGPSATAIFFSSSPFSSQSDTTVACTIDAIWMPSEVWVDPTVDEAVHETISDPLEEQYRFAKTDSHMTLASSWLNLLNVQFDVAVSTDYSSEATYNTSTAITNTMRPWLIGSQDLIVILDLDIYQYGYGYGMNGTGIYIAATILLIYVVLTLIHMAVMIFGSWSSNAWSTPGELIALAVSSSPTDLLYNTCAGIEDPKTWNWIVQVQETKEAHLELVFNEQIDRIKDKEAHNERQSIESQGEQSSTSEQEKMIALL</sequence>